<evidence type="ECO:0000256" key="3">
    <source>
        <dbReference type="ARBA" id="ARBA00023082"/>
    </source>
</evidence>
<dbReference type="PANTHER" id="PTHR43133">
    <property type="entry name" value="RNA POLYMERASE ECF-TYPE SIGMA FACTO"/>
    <property type="match status" value="1"/>
</dbReference>
<keyword evidence="3 6" id="KW-0731">Sigma factor</keyword>
<evidence type="ECO:0000259" key="7">
    <source>
        <dbReference type="Pfam" id="PF04542"/>
    </source>
</evidence>
<comment type="similarity">
    <text evidence="1 6">Belongs to the sigma-70 factor family. ECF subfamily.</text>
</comment>
<dbReference type="SUPFAM" id="SSF88659">
    <property type="entry name" value="Sigma3 and sigma4 domains of RNA polymerase sigma factors"/>
    <property type="match status" value="1"/>
</dbReference>
<dbReference type="PROSITE" id="PS01063">
    <property type="entry name" value="SIGMA70_ECF"/>
    <property type="match status" value="1"/>
</dbReference>
<accession>A0A0P0Z200</accession>
<evidence type="ECO:0000256" key="5">
    <source>
        <dbReference type="ARBA" id="ARBA00023163"/>
    </source>
</evidence>
<dbReference type="Pfam" id="PF04545">
    <property type="entry name" value="Sigma70_r4"/>
    <property type="match status" value="1"/>
</dbReference>
<evidence type="ECO:0000259" key="8">
    <source>
        <dbReference type="Pfam" id="PF04545"/>
    </source>
</evidence>
<protein>
    <recommendedName>
        <fullName evidence="6">RNA polymerase sigma factor</fullName>
    </recommendedName>
</protein>
<keyword evidence="5 6" id="KW-0804">Transcription</keyword>
<dbReference type="InterPro" id="IPR007627">
    <property type="entry name" value="RNA_pol_sigma70_r2"/>
</dbReference>
<dbReference type="NCBIfam" id="TIGR02937">
    <property type="entry name" value="sigma70-ECF"/>
    <property type="match status" value="1"/>
</dbReference>
<organism evidence="9">
    <name type="scientific">Aureimonas frigidaquae</name>
    <dbReference type="NCBI Taxonomy" id="424757"/>
    <lineage>
        <taxon>Bacteria</taxon>
        <taxon>Pseudomonadati</taxon>
        <taxon>Pseudomonadota</taxon>
        <taxon>Alphaproteobacteria</taxon>
        <taxon>Hyphomicrobiales</taxon>
        <taxon>Aurantimonadaceae</taxon>
        <taxon>Aureimonas</taxon>
    </lineage>
</organism>
<reference evidence="9" key="1">
    <citation type="journal article" date="2015" name="Proc. Natl. Acad. Sci. U.S.A.">
        <title>Bacterial clade with the ribosomal RNA operon on a small plasmid rather than the chromosome.</title>
        <authorList>
            <person name="Anda M."/>
            <person name="Ohtsubo Y."/>
            <person name="Okubo T."/>
            <person name="Sugawara M."/>
            <person name="Nagata Y."/>
            <person name="Tsuda M."/>
            <person name="Minamisawa K."/>
            <person name="Mitsui H."/>
        </authorList>
    </citation>
    <scope>NUCLEOTIDE SEQUENCE</scope>
    <source>
        <strain evidence="9">JCM 14755</strain>
    </source>
</reference>
<dbReference type="SUPFAM" id="SSF88946">
    <property type="entry name" value="Sigma2 domain of RNA polymerase sigma factors"/>
    <property type="match status" value="1"/>
</dbReference>
<dbReference type="InterPro" id="IPR000838">
    <property type="entry name" value="RNA_pol_sigma70_ECF_CS"/>
</dbReference>
<dbReference type="InterPro" id="IPR014284">
    <property type="entry name" value="RNA_pol_sigma-70_dom"/>
</dbReference>
<dbReference type="GO" id="GO:0003677">
    <property type="term" value="F:DNA binding"/>
    <property type="evidence" value="ECO:0007669"/>
    <property type="project" value="UniProtKB-KW"/>
</dbReference>
<evidence type="ECO:0000313" key="9">
    <source>
        <dbReference type="EMBL" id="BAT28086.1"/>
    </source>
</evidence>
<dbReference type="GO" id="GO:0016987">
    <property type="term" value="F:sigma factor activity"/>
    <property type="evidence" value="ECO:0007669"/>
    <property type="project" value="UniProtKB-KW"/>
</dbReference>
<dbReference type="InterPro" id="IPR007630">
    <property type="entry name" value="RNA_pol_sigma70_r4"/>
</dbReference>
<dbReference type="InterPro" id="IPR013324">
    <property type="entry name" value="RNA_pol_sigma_r3/r4-like"/>
</dbReference>
<feature type="domain" description="RNA polymerase sigma-70 region 2" evidence="7">
    <location>
        <begin position="33"/>
        <end position="99"/>
    </location>
</feature>
<dbReference type="InterPro" id="IPR039425">
    <property type="entry name" value="RNA_pol_sigma-70-like"/>
</dbReference>
<dbReference type="EMBL" id="LC066377">
    <property type="protein sequence ID" value="BAT28086.1"/>
    <property type="molecule type" value="Genomic_DNA"/>
</dbReference>
<name>A0A0P0Z200_9HYPH</name>
<evidence type="ECO:0000256" key="1">
    <source>
        <dbReference type="ARBA" id="ARBA00010641"/>
    </source>
</evidence>
<dbReference type="InterPro" id="IPR013325">
    <property type="entry name" value="RNA_pol_sigma_r2"/>
</dbReference>
<sequence length="191" mass="21244">MAQNEAPDDVQRAALQAALVNTGKGDRAAFAALYRMTSAKLFGICIRILPSRQDAEEVLQEVFIGIWDKARQYDPHRAGAMAWLCTVARNRAIDRLRSVRGRGREADLDTVAERIADEGPDAFSQLAFGQDLHRLNACLSQLEERSAWAIRTAFLSGVTHEQLAIRSGMPAGTLKSIIRRGLLRLRRCMEP</sequence>
<dbReference type="OrthoDB" id="9784272at2"/>
<dbReference type="InterPro" id="IPR036388">
    <property type="entry name" value="WH-like_DNA-bd_sf"/>
</dbReference>
<evidence type="ECO:0000256" key="2">
    <source>
        <dbReference type="ARBA" id="ARBA00023015"/>
    </source>
</evidence>
<dbReference type="AlphaFoldDB" id="A0A0P0Z200"/>
<evidence type="ECO:0000256" key="4">
    <source>
        <dbReference type="ARBA" id="ARBA00023125"/>
    </source>
</evidence>
<dbReference type="PANTHER" id="PTHR43133:SF62">
    <property type="entry name" value="RNA POLYMERASE SIGMA FACTOR SIGZ"/>
    <property type="match status" value="1"/>
</dbReference>
<keyword evidence="4 6" id="KW-0238">DNA-binding</keyword>
<dbReference type="GO" id="GO:0006352">
    <property type="term" value="P:DNA-templated transcription initiation"/>
    <property type="evidence" value="ECO:0007669"/>
    <property type="project" value="InterPro"/>
</dbReference>
<proteinExistence type="inferred from homology"/>
<evidence type="ECO:0000256" key="6">
    <source>
        <dbReference type="RuleBase" id="RU000716"/>
    </source>
</evidence>
<feature type="domain" description="RNA polymerase sigma-70 region 4" evidence="8">
    <location>
        <begin position="138"/>
        <end position="186"/>
    </location>
</feature>
<keyword evidence="2 6" id="KW-0805">Transcription regulation</keyword>
<dbReference type="Gene3D" id="1.10.1740.10">
    <property type="match status" value="1"/>
</dbReference>
<dbReference type="RefSeq" id="WP_062226417.1">
    <property type="nucleotide sequence ID" value="NZ_BBWR01000002.1"/>
</dbReference>
<dbReference type="Gene3D" id="1.10.10.10">
    <property type="entry name" value="Winged helix-like DNA-binding domain superfamily/Winged helix DNA-binding domain"/>
    <property type="match status" value="1"/>
</dbReference>
<dbReference type="Pfam" id="PF04542">
    <property type="entry name" value="Sigma70_r2"/>
    <property type="match status" value="1"/>
</dbReference>